<dbReference type="EMBL" id="PJQD01000020">
    <property type="protein sequence ID" value="POY74916.1"/>
    <property type="molecule type" value="Genomic_DNA"/>
</dbReference>
<gene>
    <name evidence="2" type="ORF">BMF94_1892</name>
</gene>
<protein>
    <recommendedName>
        <fullName evidence="1">Dienelactone hydrolase domain-containing protein</fullName>
    </recommendedName>
</protein>
<dbReference type="SUPFAM" id="SSF53474">
    <property type="entry name" value="alpha/beta-Hydrolases"/>
    <property type="match status" value="1"/>
</dbReference>
<proteinExistence type="predicted"/>
<dbReference type="InterPro" id="IPR029058">
    <property type="entry name" value="AB_hydrolase_fold"/>
</dbReference>
<dbReference type="OrthoDB" id="17560at2759"/>
<evidence type="ECO:0000313" key="2">
    <source>
        <dbReference type="EMBL" id="POY74916.1"/>
    </source>
</evidence>
<comment type="caution">
    <text evidence="2">The sequence shown here is derived from an EMBL/GenBank/DDBJ whole genome shotgun (WGS) entry which is preliminary data.</text>
</comment>
<dbReference type="STRING" id="741276.A0A2S5BDQ8"/>
<dbReference type="AlphaFoldDB" id="A0A2S5BDQ8"/>
<dbReference type="GO" id="GO:0016787">
    <property type="term" value="F:hydrolase activity"/>
    <property type="evidence" value="ECO:0007669"/>
    <property type="project" value="InterPro"/>
</dbReference>
<evidence type="ECO:0000259" key="1">
    <source>
        <dbReference type="Pfam" id="PF01738"/>
    </source>
</evidence>
<organism evidence="2 3">
    <name type="scientific">Rhodotorula taiwanensis</name>
    <dbReference type="NCBI Taxonomy" id="741276"/>
    <lineage>
        <taxon>Eukaryota</taxon>
        <taxon>Fungi</taxon>
        <taxon>Dikarya</taxon>
        <taxon>Basidiomycota</taxon>
        <taxon>Pucciniomycotina</taxon>
        <taxon>Microbotryomycetes</taxon>
        <taxon>Sporidiobolales</taxon>
        <taxon>Sporidiobolaceae</taxon>
        <taxon>Rhodotorula</taxon>
    </lineage>
</organism>
<accession>A0A2S5BDQ8</accession>
<dbReference type="Gene3D" id="3.40.50.1820">
    <property type="entry name" value="alpha/beta hydrolase"/>
    <property type="match status" value="1"/>
</dbReference>
<feature type="domain" description="Dienelactone hydrolase" evidence="1">
    <location>
        <begin position="65"/>
        <end position="274"/>
    </location>
</feature>
<evidence type="ECO:0000313" key="3">
    <source>
        <dbReference type="Proteomes" id="UP000237144"/>
    </source>
</evidence>
<keyword evidence="3" id="KW-1185">Reference proteome</keyword>
<dbReference type="InterPro" id="IPR002925">
    <property type="entry name" value="Dienelactn_hydro"/>
</dbReference>
<dbReference type="PANTHER" id="PTHR17630">
    <property type="entry name" value="DIENELACTONE HYDROLASE"/>
    <property type="match status" value="1"/>
</dbReference>
<dbReference type="Pfam" id="PF01738">
    <property type="entry name" value="DLH"/>
    <property type="match status" value="1"/>
</dbReference>
<reference evidence="2 3" key="1">
    <citation type="journal article" date="2018" name="Front. Microbiol.">
        <title>Prospects for Fungal Bioremediation of Acidic Radioactive Waste Sites: Characterization and Genome Sequence of Rhodotorula taiwanensis MD1149.</title>
        <authorList>
            <person name="Tkavc R."/>
            <person name="Matrosova V.Y."/>
            <person name="Grichenko O.E."/>
            <person name="Gostincar C."/>
            <person name="Volpe R.P."/>
            <person name="Klimenkova P."/>
            <person name="Gaidamakova E.K."/>
            <person name="Zhou C.E."/>
            <person name="Stewart B.J."/>
            <person name="Lyman M.G."/>
            <person name="Malfatti S.A."/>
            <person name="Rubinfeld B."/>
            <person name="Courtot M."/>
            <person name="Singh J."/>
            <person name="Dalgard C.L."/>
            <person name="Hamilton T."/>
            <person name="Frey K.G."/>
            <person name="Gunde-Cimerman N."/>
            <person name="Dugan L."/>
            <person name="Daly M.J."/>
        </authorList>
    </citation>
    <scope>NUCLEOTIDE SEQUENCE [LARGE SCALE GENOMIC DNA]</scope>
    <source>
        <strain evidence="2 3">MD1149</strain>
    </source>
</reference>
<sequence length="276" mass="30234">MSLGQCCASGFKHDGTPSGKTEDINGVKTCQWRNPSRGEKRLKLTSKCSLTTTTTTTTHSDISLPKGDYEKSKALLFLTDIFGVNLPNGQLLADSFAENGIAVYMPDYLHDDAISFEDMNSGKVDLMAWLAKHGKDVTRPAIDKVVQHLKGQGVQKFAAIGYCFGGRYVTDLVVDSTASVGVVAHPSLLDVPKDIHDLNNSSGHFLWLNAGDDYMFNKEKQDEAREIIKGNDKQKMVDYEGVGHGFAIRGDPKDDKVRKAADDAFVQSVNFIKANL</sequence>
<dbReference type="PANTHER" id="PTHR17630:SF44">
    <property type="entry name" value="PROTEIN AIM2"/>
    <property type="match status" value="1"/>
</dbReference>
<name>A0A2S5BDQ8_9BASI</name>
<dbReference type="Proteomes" id="UP000237144">
    <property type="component" value="Unassembled WGS sequence"/>
</dbReference>